<dbReference type="WBParaSite" id="MCU_002795-RA">
    <property type="protein sequence ID" value="MCU_002795-RA"/>
    <property type="gene ID" value="MCU_002795"/>
</dbReference>
<evidence type="ECO:0000256" key="1">
    <source>
        <dbReference type="SAM" id="MobiDB-lite"/>
    </source>
</evidence>
<dbReference type="SMART" id="SM00593">
    <property type="entry name" value="RUN"/>
    <property type="match status" value="1"/>
</dbReference>
<dbReference type="InterPro" id="IPR047343">
    <property type="entry name" value="RUSC1_2"/>
</dbReference>
<feature type="region of interest" description="Disordered" evidence="1">
    <location>
        <begin position="407"/>
        <end position="428"/>
    </location>
</feature>
<dbReference type="AlphaFoldDB" id="A0A5K3ESU8"/>
<dbReference type="Pfam" id="PF26030">
    <property type="entry name" value="RUNDC1"/>
    <property type="match status" value="1"/>
</dbReference>
<feature type="domain" description="RUN" evidence="2">
    <location>
        <begin position="445"/>
        <end position="673"/>
    </location>
</feature>
<dbReference type="Gene3D" id="1.20.58.900">
    <property type="match status" value="1"/>
</dbReference>
<reference evidence="3" key="1">
    <citation type="submission" date="2019-11" db="UniProtKB">
        <authorList>
            <consortium name="WormBaseParasite"/>
        </authorList>
    </citation>
    <scope>IDENTIFICATION</scope>
</reference>
<evidence type="ECO:0000313" key="3">
    <source>
        <dbReference type="WBParaSite" id="MCU_002795-RA"/>
    </source>
</evidence>
<feature type="region of interest" description="Disordered" evidence="1">
    <location>
        <begin position="1"/>
        <end position="46"/>
    </location>
</feature>
<sequence length="684" mass="77503">MESFADFENATVLNPKAPVDEEGKPLERWAPLGANDSPDLSWEDNLSASDSVSTNKLQSIVEEHELLNSSLLSLTSHFAQVQFRLEQVLQADPEQKEALLRDLEQFAWKGVPDLHLLRLNNSVCQSQNVDKESQEECQKRHMAIIIEQLKAQLHDLEQFAYRSGEIQQPPTLNVLEKQRLVLEELGNKLGLNVSEIPSMTEEEIKEKVNAGVTQLTNPIKTKEALVNQLKTQITDLERFIEFLHDEGAPDSAIGKALEAFRRYQQERRSRTASTTQQLEGDELGIDEGGFHIGLSRRRQPVHPKSNQKSCNQWEFYGGKPIGRLRDQKTVGLITRALTLLQVFVTTQLASRRAEAQVRAMKYAHTAAARKNESHVDTEKSRHWGDVRARLEIVIDAVLEKAQRFHLVRQQQHHSPQSSTAVPSSEDSDSFITDLHDVDSAKAERELYLVVSKQLCPALGALIEHGSRLPATRDVHVGEGATSGLAAILSFLGCFSRNRLHGPGYHDNLVDDDEEGEDDDRYYIESEEETEARILRKKHAQCSAWTIFLKYYIMTNGRAFNDTPARKLSQSFSLDIIGGTIITTKQHLLSSIGTVLQEFNKYKRSEDAQFKALVCIGLNSHRLVSWLKLVLRNPLIVQYMYHPWSYVTSTRFDDALQSLNKLSSVDFNLPFDANIRHLQNINDVF</sequence>
<organism evidence="3">
    <name type="scientific">Mesocestoides corti</name>
    <name type="common">Flatworm</name>
    <dbReference type="NCBI Taxonomy" id="53468"/>
    <lineage>
        <taxon>Eukaryota</taxon>
        <taxon>Metazoa</taxon>
        <taxon>Spiralia</taxon>
        <taxon>Lophotrochozoa</taxon>
        <taxon>Platyhelminthes</taxon>
        <taxon>Cestoda</taxon>
        <taxon>Eucestoda</taxon>
        <taxon>Cyclophyllidea</taxon>
        <taxon>Mesocestoididae</taxon>
        <taxon>Mesocestoides</taxon>
    </lineage>
</organism>
<dbReference type="InterPro" id="IPR004012">
    <property type="entry name" value="Run_dom"/>
</dbReference>
<dbReference type="SUPFAM" id="SSF140741">
    <property type="entry name" value="RUN domain-like"/>
    <property type="match status" value="1"/>
</dbReference>
<feature type="region of interest" description="Disordered" evidence="1">
    <location>
        <begin position="266"/>
        <end position="285"/>
    </location>
</feature>
<name>A0A5K3ESU8_MESCO</name>
<dbReference type="InterPro" id="IPR058732">
    <property type="entry name" value="RUNDC1_M"/>
</dbReference>
<dbReference type="CDD" id="cd17683">
    <property type="entry name" value="RUN_RUNDC1"/>
    <property type="match status" value="1"/>
</dbReference>
<dbReference type="PANTHER" id="PTHR15591:SF19">
    <property type="entry name" value="RUN DOMAIN-CONTAINING PROTEIN 1 ISOFORM X1"/>
    <property type="match status" value="1"/>
</dbReference>
<feature type="compositionally biased region" description="Polar residues" evidence="1">
    <location>
        <begin position="408"/>
        <end position="424"/>
    </location>
</feature>
<dbReference type="PANTHER" id="PTHR15591">
    <property type="entry name" value="RUN AND SH3 DOMAIN CONTAINING"/>
    <property type="match status" value="1"/>
</dbReference>
<feature type="compositionally biased region" description="Basic and acidic residues" evidence="1">
    <location>
        <begin position="18"/>
        <end position="27"/>
    </location>
</feature>
<dbReference type="InterPro" id="IPR037213">
    <property type="entry name" value="Run_dom_sf"/>
</dbReference>
<proteinExistence type="predicted"/>
<evidence type="ECO:0000259" key="2">
    <source>
        <dbReference type="PROSITE" id="PS50826"/>
    </source>
</evidence>
<protein>
    <submittedName>
        <fullName evidence="3">RUN domain-containing protein</fullName>
    </submittedName>
</protein>
<accession>A0A5K3ESU8</accession>
<dbReference type="PROSITE" id="PS50826">
    <property type="entry name" value="RUN"/>
    <property type="match status" value="1"/>
</dbReference>
<dbReference type="Pfam" id="PF02759">
    <property type="entry name" value="RUN"/>
    <property type="match status" value="1"/>
</dbReference>